<comment type="caution">
    <text evidence="4">The sequence shown here is derived from an EMBL/GenBank/DDBJ whole genome shotgun (WGS) entry which is preliminary data.</text>
</comment>
<protein>
    <submittedName>
        <fullName evidence="4">Cysteine desulfurase</fullName>
    </submittedName>
</protein>
<evidence type="ECO:0000313" key="4">
    <source>
        <dbReference type="EMBL" id="ELZ00224.1"/>
    </source>
</evidence>
<dbReference type="PANTHER" id="PTHR43586:SF8">
    <property type="entry name" value="CYSTEINE DESULFURASE 1, CHLOROPLASTIC"/>
    <property type="match status" value="1"/>
</dbReference>
<accession>M0AS64</accession>
<keyword evidence="1" id="KW-0663">Pyridoxal phosphate</keyword>
<feature type="domain" description="Aminotransferase class V" evidence="3">
    <location>
        <begin position="24"/>
        <end position="307"/>
    </location>
</feature>
<organism evidence="4 5">
    <name type="scientific">Natrialba aegyptia DSM 13077</name>
    <dbReference type="NCBI Taxonomy" id="1227491"/>
    <lineage>
        <taxon>Archaea</taxon>
        <taxon>Methanobacteriati</taxon>
        <taxon>Methanobacteriota</taxon>
        <taxon>Stenosarchaea group</taxon>
        <taxon>Halobacteria</taxon>
        <taxon>Halobacteriales</taxon>
        <taxon>Natrialbaceae</taxon>
        <taxon>Natrialba</taxon>
    </lineage>
</organism>
<dbReference type="InterPro" id="IPR000192">
    <property type="entry name" value="Aminotrans_V_dom"/>
</dbReference>
<dbReference type="InterPro" id="IPR015422">
    <property type="entry name" value="PyrdxlP-dep_Trfase_small"/>
</dbReference>
<evidence type="ECO:0000256" key="2">
    <source>
        <dbReference type="SAM" id="MobiDB-lite"/>
    </source>
</evidence>
<dbReference type="Gene3D" id="3.90.1150.10">
    <property type="entry name" value="Aspartate Aminotransferase, domain 1"/>
    <property type="match status" value="1"/>
</dbReference>
<keyword evidence="5" id="KW-1185">Reference proteome</keyword>
<reference evidence="4 5" key="1">
    <citation type="journal article" date="2014" name="PLoS Genet.">
        <title>Phylogenetically driven sequencing of extremely halophilic archaea reveals strategies for static and dynamic osmo-response.</title>
        <authorList>
            <person name="Becker E.A."/>
            <person name="Seitzer P.M."/>
            <person name="Tritt A."/>
            <person name="Larsen D."/>
            <person name="Krusor M."/>
            <person name="Yao A.I."/>
            <person name="Wu D."/>
            <person name="Madern D."/>
            <person name="Eisen J.A."/>
            <person name="Darling A.E."/>
            <person name="Facciotti M.T."/>
        </authorList>
    </citation>
    <scope>NUCLEOTIDE SEQUENCE [LARGE SCALE GENOMIC DNA]</scope>
    <source>
        <strain evidence="4 5">DSM 13077</strain>
    </source>
</reference>
<sequence length="395" mass="42949">MKPSTTMTPTELRADIPALQKGAYLNFGAHGPSPKYVVDAADEFVREHEYESPVGDHPYETAFRAFDRTRERVASFVGSDPDEIALTESTTAGINAVANAIDWQPGDVVVRTDLEHPAGILPWQRLEREDVEVRVVETEAGRVDLERFAEAVSDARLVCFSAVTWTRGTRLPVTELVDIAHDAGALALVDAVQVPGQLPMNVAEWGADAVAAAGHKWLLGLWGGGFLYVDRDVAEGFDPRTVGYRSVETPSDDPYKYAAGARRFEVGSANPAPHVALREAINVIDEVGIDRIEDRVRRLAGRLVDGVPADRLLSPSVPESGLVTIDVDDPATTVERLAADGIVVEHCHLRPPFERPSTQSILQTTSIDCSTDWSKSGNRGSTMQGNDLSTCSRRT</sequence>
<name>M0AS64_9EURY</name>
<dbReference type="Proteomes" id="UP000011591">
    <property type="component" value="Unassembled WGS sequence"/>
</dbReference>
<dbReference type="InterPro" id="IPR015424">
    <property type="entry name" value="PyrdxlP-dep_Trfase"/>
</dbReference>
<dbReference type="Gene3D" id="3.40.640.10">
    <property type="entry name" value="Type I PLP-dependent aspartate aminotransferase-like (Major domain)"/>
    <property type="match status" value="1"/>
</dbReference>
<proteinExistence type="predicted"/>
<feature type="region of interest" description="Disordered" evidence="2">
    <location>
        <begin position="371"/>
        <end position="395"/>
    </location>
</feature>
<dbReference type="SUPFAM" id="SSF53383">
    <property type="entry name" value="PLP-dependent transferases"/>
    <property type="match status" value="1"/>
</dbReference>
<dbReference type="AlphaFoldDB" id="M0AS64"/>
<dbReference type="InterPro" id="IPR015421">
    <property type="entry name" value="PyrdxlP-dep_Trfase_major"/>
</dbReference>
<dbReference type="Pfam" id="PF00266">
    <property type="entry name" value="Aminotran_5"/>
    <property type="match status" value="1"/>
</dbReference>
<dbReference type="EMBL" id="AOIP01000053">
    <property type="protein sequence ID" value="ELZ00224.1"/>
    <property type="molecule type" value="Genomic_DNA"/>
</dbReference>
<evidence type="ECO:0000259" key="3">
    <source>
        <dbReference type="Pfam" id="PF00266"/>
    </source>
</evidence>
<dbReference type="PANTHER" id="PTHR43586">
    <property type="entry name" value="CYSTEINE DESULFURASE"/>
    <property type="match status" value="1"/>
</dbReference>
<dbReference type="PATRIC" id="fig|1227491.4.peg.3845"/>
<evidence type="ECO:0000256" key="1">
    <source>
        <dbReference type="ARBA" id="ARBA00022898"/>
    </source>
</evidence>
<gene>
    <name evidence="4" type="ORF">C480_18982</name>
</gene>
<evidence type="ECO:0000313" key="5">
    <source>
        <dbReference type="Proteomes" id="UP000011591"/>
    </source>
</evidence>